<evidence type="ECO:0000313" key="3">
    <source>
        <dbReference type="EMBL" id="KAL0959200.1"/>
    </source>
</evidence>
<dbReference type="Proteomes" id="UP001556367">
    <property type="component" value="Unassembled WGS sequence"/>
</dbReference>
<protein>
    <recommendedName>
        <fullName evidence="2">PPM-type phosphatase domain-containing protein</fullName>
    </recommendedName>
</protein>
<gene>
    <name evidence="3" type="ORF">HGRIS_014479</name>
</gene>
<name>A0ABR3JVI4_9AGAR</name>
<feature type="region of interest" description="Disordered" evidence="1">
    <location>
        <begin position="184"/>
        <end position="203"/>
    </location>
</feature>
<reference evidence="4" key="1">
    <citation type="submission" date="2024-06" db="EMBL/GenBank/DDBJ databases">
        <title>Multi-omics analyses provide insights into the biosynthesis of the anticancer antibiotic pleurotin in Hohenbuehelia grisea.</title>
        <authorList>
            <person name="Weaver J.A."/>
            <person name="Alberti F."/>
        </authorList>
    </citation>
    <scope>NUCLEOTIDE SEQUENCE [LARGE SCALE GENOMIC DNA]</scope>
    <source>
        <strain evidence="4">T-177</strain>
    </source>
</reference>
<feature type="region of interest" description="Disordered" evidence="1">
    <location>
        <begin position="63"/>
        <end position="89"/>
    </location>
</feature>
<dbReference type="InterPro" id="IPR001932">
    <property type="entry name" value="PPM-type_phosphatase-like_dom"/>
</dbReference>
<sequence length="607" mass="65157">MSPLRFLWTSTTHHARRSFHNTTSFARSPSLGPVVVKTALLSASTAGIYLWWNTGRSITVHADSDEADSKDESEQDKPTSLRPHYPPPGPFWGPEIIRNSAYTAFPASEHQNRGIARFDSVVVPSSHPCEDYLSSAFVHLPNSHNWSIFAIYDGRSGPYTSAWLADNIIPSVVGSLADLFSAQPELPKDPNTAVEPSPEHTALGGDAQTSAFVELGSELASPPHEDIDATLKAAFKRIDDDIVRFAVEQVLSPPAIPGTSLSPQGLPLTTGARAQFLLAPAYSEASVLFAMYDSASQVLRVARTDANPAPSSHPGRAGSASVGTGGVLGRRARDAQGELIRDKRGRIVYEMHSLAPRPKPSQARTIRVFGNGPAKWSFEDKKALHKSFLGDAPGPSPPSSPGSAPTYSAEPDICSVDIEAGDFLVLGSSGFWECMTGEEAVGLVSAWLQYPRFSIDSKVHPESGDLQRDIAHRPTQTILEASDLPVRSPPPHADILWNTGPRSDVDIASADKSPKAPGERLTPWRTKKRFALAAVDLDNASCHLARNALGGADTDLTGALLAMPPPRAAKFRQDVGVYVVFFREDLPAPSGRQPAVDSGVDLTLLDV</sequence>
<dbReference type="SMART" id="SM00332">
    <property type="entry name" value="PP2Cc"/>
    <property type="match status" value="1"/>
</dbReference>
<feature type="domain" description="PPM-type phosphatase" evidence="2">
    <location>
        <begin position="115"/>
        <end position="547"/>
    </location>
</feature>
<dbReference type="SUPFAM" id="SSF81606">
    <property type="entry name" value="PP2C-like"/>
    <property type="match status" value="2"/>
</dbReference>
<dbReference type="PANTHER" id="PTHR13832:SF827">
    <property type="entry name" value="PROTEIN PHOSPHATASE 1L"/>
    <property type="match status" value="1"/>
</dbReference>
<evidence type="ECO:0000259" key="2">
    <source>
        <dbReference type="PROSITE" id="PS51746"/>
    </source>
</evidence>
<evidence type="ECO:0000256" key="1">
    <source>
        <dbReference type="SAM" id="MobiDB-lite"/>
    </source>
</evidence>
<dbReference type="InterPro" id="IPR036457">
    <property type="entry name" value="PPM-type-like_dom_sf"/>
</dbReference>
<feature type="region of interest" description="Disordered" evidence="1">
    <location>
        <begin position="387"/>
        <end position="408"/>
    </location>
</feature>
<proteinExistence type="predicted"/>
<dbReference type="EMBL" id="JASNQZ010000003">
    <property type="protein sequence ID" value="KAL0959200.1"/>
    <property type="molecule type" value="Genomic_DNA"/>
</dbReference>
<dbReference type="Pfam" id="PF00481">
    <property type="entry name" value="PP2C"/>
    <property type="match status" value="1"/>
</dbReference>
<evidence type="ECO:0000313" key="4">
    <source>
        <dbReference type="Proteomes" id="UP001556367"/>
    </source>
</evidence>
<keyword evidence="4" id="KW-1185">Reference proteome</keyword>
<feature type="region of interest" description="Disordered" evidence="1">
    <location>
        <begin position="305"/>
        <end position="335"/>
    </location>
</feature>
<dbReference type="Gene3D" id="3.60.40.10">
    <property type="entry name" value="PPM-type phosphatase domain"/>
    <property type="match status" value="2"/>
</dbReference>
<feature type="compositionally biased region" description="Basic and acidic residues" evidence="1">
    <location>
        <begin position="70"/>
        <end position="79"/>
    </location>
</feature>
<dbReference type="PROSITE" id="PS51746">
    <property type="entry name" value="PPM_2"/>
    <property type="match status" value="1"/>
</dbReference>
<organism evidence="3 4">
    <name type="scientific">Hohenbuehelia grisea</name>
    <dbReference type="NCBI Taxonomy" id="104357"/>
    <lineage>
        <taxon>Eukaryota</taxon>
        <taxon>Fungi</taxon>
        <taxon>Dikarya</taxon>
        <taxon>Basidiomycota</taxon>
        <taxon>Agaricomycotina</taxon>
        <taxon>Agaricomycetes</taxon>
        <taxon>Agaricomycetidae</taxon>
        <taxon>Agaricales</taxon>
        <taxon>Pleurotineae</taxon>
        <taxon>Pleurotaceae</taxon>
        <taxon>Hohenbuehelia</taxon>
    </lineage>
</organism>
<dbReference type="InterPro" id="IPR015655">
    <property type="entry name" value="PP2C"/>
</dbReference>
<comment type="caution">
    <text evidence="3">The sequence shown here is derived from an EMBL/GenBank/DDBJ whole genome shotgun (WGS) entry which is preliminary data.</text>
</comment>
<accession>A0ABR3JVI4</accession>
<dbReference type="PANTHER" id="PTHR13832">
    <property type="entry name" value="PROTEIN PHOSPHATASE 2C"/>
    <property type="match status" value="1"/>
</dbReference>